<gene>
    <name evidence="4" type="ORF">JKG68_20135</name>
</gene>
<evidence type="ECO:0000256" key="3">
    <source>
        <dbReference type="PIRSR" id="PIRSR603782-2"/>
    </source>
</evidence>
<accession>A0A936ZFL2</accession>
<dbReference type="Pfam" id="PF02630">
    <property type="entry name" value="SCO1-SenC"/>
    <property type="match status" value="1"/>
</dbReference>
<protein>
    <submittedName>
        <fullName evidence="4">SCO family protein</fullName>
    </submittedName>
</protein>
<dbReference type="CDD" id="cd02968">
    <property type="entry name" value="SCO"/>
    <property type="match status" value="1"/>
</dbReference>
<keyword evidence="3" id="KW-1015">Disulfide bond</keyword>
<evidence type="ECO:0000313" key="4">
    <source>
        <dbReference type="EMBL" id="MBL0406272.1"/>
    </source>
</evidence>
<feature type="binding site" evidence="2">
    <location>
        <position position="143"/>
    </location>
    <ligand>
        <name>Cu cation</name>
        <dbReference type="ChEBI" id="CHEBI:23378"/>
    </ligand>
</feature>
<evidence type="ECO:0000313" key="5">
    <source>
        <dbReference type="Proteomes" id="UP000605848"/>
    </source>
</evidence>
<organism evidence="4 5">
    <name type="scientific">Microvirga aerilata</name>
    <dbReference type="NCBI Taxonomy" id="670292"/>
    <lineage>
        <taxon>Bacteria</taxon>
        <taxon>Pseudomonadati</taxon>
        <taxon>Pseudomonadota</taxon>
        <taxon>Alphaproteobacteria</taxon>
        <taxon>Hyphomicrobiales</taxon>
        <taxon>Methylobacteriaceae</taxon>
        <taxon>Microvirga</taxon>
    </lineage>
</organism>
<dbReference type="PANTHER" id="PTHR12151:SF25">
    <property type="entry name" value="LINALOOL DEHYDRATASE_ISOMERASE DOMAIN-CONTAINING PROTEIN"/>
    <property type="match status" value="1"/>
</dbReference>
<dbReference type="Gene3D" id="3.40.30.10">
    <property type="entry name" value="Glutaredoxin"/>
    <property type="match status" value="1"/>
</dbReference>
<keyword evidence="2" id="KW-0479">Metal-binding</keyword>
<dbReference type="InterPro" id="IPR036249">
    <property type="entry name" value="Thioredoxin-like_sf"/>
</dbReference>
<keyword evidence="5" id="KW-1185">Reference proteome</keyword>
<comment type="similarity">
    <text evidence="1">Belongs to the SCO1/2 family.</text>
</comment>
<feature type="disulfide bond" description="Redox-active" evidence="3">
    <location>
        <begin position="51"/>
        <end position="55"/>
    </location>
</feature>
<dbReference type="EMBL" id="JAEQMY010000037">
    <property type="protein sequence ID" value="MBL0406272.1"/>
    <property type="molecule type" value="Genomic_DNA"/>
</dbReference>
<comment type="caution">
    <text evidence="4">The sequence shown here is derived from an EMBL/GenBank/DDBJ whole genome shotgun (WGS) entry which is preliminary data.</text>
</comment>
<dbReference type="InterPro" id="IPR003782">
    <property type="entry name" value="SCO1/SenC"/>
</dbReference>
<name>A0A936ZFL2_9HYPH</name>
<feature type="binding site" evidence="2">
    <location>
        <position position="55"/>
    </location>
    <ligand>
        <name>Cu cation</name>
        <dbReference type="ChEBI" id="CHEBI:23378"/>
    </ligand>
</feature>
<dbReference type="RefSeq" id="WP_377047912.1">
    <property type="nucleotide sequence ID" value="NZ_JBHSMN010000077.1"/>
</dbReference>
<dbReference type="SUPFAM" id="SSF52833">
    <property type="entry name" value="Thioredoxin-like"/>
    <property type="match status" value="1"/>
</dbReference>
<dbReference type="GO" id="GO:0046872">
    <property type="term" value="F:metal ion binding"/>
    <property type="evidence" value="ECO:0007669"/>
    <property type="project" value="UniProtKB-KW"/>
</dbReference>
<evidence type="ECO:0000256" key="1">
    <source>
        <dbReference type="ARBA" id="ARBA00010996"/>
    </source>
</evidence>
<dbReference type="AlphaFoldDB" id="A0A936ZFL2"/>
<feature type="binding site" evidence="2">
    <location>
        <position position="51"/>
    </location>
    <ligand>
        <name>Cu cation</name>
        <dbReference type="ChEBI" id="CHEBI:23378"/>
    </ligand>
</feature>
<dbReference type="Proteomes" id="UP000605848">
    <property type="component" value="Unassembled WGS sequence"/>
</dbReference>
<reference evidence="4" key="1">
    <citation type="submission" date="2021-01" db="EMBL/GenBank/DDBJ databases">
        <title>Microvirga sp.</title>
        <authorList>
            <person name="Kim M.K."/>
        </authorList>
    </citation>
    <scope>NUCLEOTIDE SEQUENCE</scope>
    <source>
        <strain evidence="4">5420S-16</strain>
    </source>
</reference>
<sequence length="184" mass="20436">MESSPQVYVKAPPPPETLGRPFELMDHHGQEVTNASYSGKWLLIFFGFAGCREACPTGLVSMGAALDALGGEAGQVQPLFVDVSMEEPDITGLAQFVSNFHPSLVGLIGTRAQTFATVRDFKIRREYAMANYSTKETGPRINHTAYLYLVDPDGVTRAYFDHTLEPERMALTVRLHMKRRRTSP</sequence>
<evidence type="ECO:0000256" key="2">
    <source>
        <dbReference type="PIRSR" id="PIRSR603782-1"/>
    </source>
</evidence>
<dbReference type="PANTHER" id="PTHR12151">
    <property type="entry name" value="ELECTRON TRANSPORT PROTIN SCO1/SENC FAMILY MEMBER"/>
    <property type="match status" value="1"/>
</dbReference>
<keyword evidence="2" id="KW-0186">Copper</keyword>
<proteinExistence type="inferred from homology"/>